<dbReference type="InterPro" id="IPR051203">
    <property type="entry name" value="Polysaccharide_Synthase-Rel"/>
</dbReference>
<keyword evidence="2" id="KW-1133">Transmembrane helix</keyword>
<evidence type="ECO:0000259" key="3">
    <source>
        <dbReference type="Pfam" id="PF02719"/>
    </source>
</evidence>
<dbReference type="Gene3D" id="3.40.50.720">
    <property type="entry name" value="NAD(P)-binding Rossmann-like Domain"/>
    <property type="match status" value="2"/>
</dbReference>
<name>A0ABQ5PW28_9BACT</name>
<dbReference type="SUPFAM" id="SSF51735">
    <property type="entry name" value="NAD(P)-binding Rossmann-fold domains"/>
    <property type="match status" value="2"/>
</dbReference>
<accession>A0ABQ5PW28</accession>
<gene>
    <name evidence="4" type="ORF">GETHED_06540</name>
</gene>
<dbReference type="Pfam" id="PF02719">
    <property type="entry name" value="Polysacc_synt_2"/>
    <property type="match status" value="1"/>
</dbReference>
<dbReference type="PANTHER" id="PTHR43318">
    <property type="entry name" value="UDP-N-ACETYLGLUCOSAMINE 4,6-DEHYDRATASE"/>
    <property type="match status" value="1"/>
</dbReference>
<feature type="transmembrane region" description="Helical" evidence="2">
    <location>
        <begin position="84"/>
        <end position="103"/>
    </location>
</feature>
<comment type="similarity">
    <text evidence="1">Belongs to the polysaccharide synthase family.</text>
</comment>
<dbReference type="PANTHER" id="PTHR43318:SF1">
    <property type="entry name" value="POLYSACCHARIDE BIOSYNTHESIS PROTEIN EPSC-RELATED"/>
    <property type="match status" value="1"/>
</dbReference>
<dbReference type="CDD" id="cd05237">
    <property type="entry name" value="UDP_invert_4-6DH_SDR_e"/>
    <property type="match status" value="1"/>
</dbReference>
<sequence length="646" mass="71035">MSSHPTTSEIIKTQWFRQVIKLILDGQMGLVAWLVMSELTQDSAFSASTVAVWCLIVMSASAIFRNTHQHYRMAGFKDLVSTMLAALAAFLVAAGAMAFGVSLSPNRGYLFLFMASLFTGMLWTSIRLVTRAIYEGEIPFFSSVLSRSNPVARALIVGAGRAGFLVAEELKRHQELGAVVVGFVDDAFEKQGLRIQGIPVLGTTELIPMIIQENQISQVIMAIPSAPGQVVRHIRNVVRATGVELKTVPGFYNLLGNQPWQPEIRNVSIEDLLRRDPIHLDQTALGRILHDAVVLITGGGGSIGSELARQVATYSPARIVLLGRGEYSLWLIERELRATFPSLPLSIELCDIRQKERLHQAFLRWKPGVVFHTAAHKHLPFLELYPEEAIENNIFGTRQVLDAALGVGTRIFVNVSTDKSVNPTNVLGVSKFLAETIVRAGADHAAPGTKLVSVRFGNVLGSRGSVVPIFREQILRGGPLTVTDPKMTRYFMTVPEASQLVLQAGLLGETGKVYVLDMGDPVRILDLAKDMITLSGLDPELDIEIKFTGIRPGEKLFEELFHTKETRQSCVHPKVFEALQESSAQTTVEGWLQALRQTLAIEDEALRRREILHLFRRLVPSYVPAANGLGGFSEAPETIELPRAAG</sequence>
<organism evidence="4 5">
    <name type="scientific">Geothrix edaphica</name>
    <dbReference type="NCBI Taxonomy" id="2927976"/>
    <lineage>
        <taxon>Bacteria</taxon>
        <taxon>Pseudomonadati</taxon>
        <taxon>Acidobacteriota</taxon>
        <taxon>Holophagae</taxon>
        <taxon>Holophagales</taxon>
        <taxon>Holophagaceae</taxon>
        <taxon>Geothrix</taxon>
    </lineage>
</organism>
<evidence type="ECO:0000313" key="5">
    <source>
        <dbReference type="Proteomes" id="UP001165044"/>
    </source>
</evidence>
<dbReference type="Proteomes" id="UP001165044">
    <property type="component" value="Unassembled WGS sequence"/>
</dbReference>
<proteinExistence type="inferred from homology"/>
<dbReference type="InterPro" id="IPR036291">
    <property type="entry name" value="NAD(P)-bd_dom_sf"/>
</dbReference>
<dbReference type="InterPro" id="IPR003869">
    <property type="entry name" value="Polysac_CapD-like"/>
</dbReference>
<feature type="transmembrane region" description="Helical" evidence="2">
    <location>
        <begin position="109"/>
        <end position="129"/>
    </location>
</feature>
<dbReference type="EMBL" id="BSDC01000001">
    <property type="protein sequence ID" value="GLH66290.1"/>
    <property type="molecule type" value="Genomic_DNA"/>
</dbReference>
<keyword evidence="5" id="KW-1185">Reference proteome</keyword>
<evidence type="ECO:0000256" key="2">
    <source>
        <dbReference type="SAM" id="Phobius"/>
    </source>
</evidence>
<protein>
    <submittedName>
        <fullName evidence="4">Polysaccharide biosynthesis protein</fullName>
    </submittedName>
</protein>
<keyword evidence="2" id="KW-0812">Transmembrane</keyword>
<evidence type="ECO:0000313" key="4">
    <source>
        <dbReference type="EMBL" id="GLH66290.1"/>
    </source>
</evidence>
<dbReference type="RefSeq" id="WP_285606367.1">
    <property type="nucleotide sequence ID" value="NZ_BSDC01000001.1"/>
</dbReference>
<evidence type="ECO:0000256" key="1">
    <source>
        <dbReference type="ARBA" id="ARBA00007430"/>
    </source>
</evidence>
<comment type="caution">
    <text evidence="4">The sequence shown here is derived from an EMBL/GenBank/DDBJ whole genome shotgun (WGS) entry which is preliminary data.</text>
</comment>
<feature type="transmembrane region" description="Helical" evidence="2">
    <location>
        <begin position="44"/>
        <end position="64"/>
    </location>
</feature>
<reference evidence="4" key="1">
    <citation type="journal article" date="2023" name="Antonie Van Leeuwenhoek">
        <title>Mesoterricola silvestris gen. nov., sp. nov., Mesoterricola sediminis sp. nov., Geothrix oryzae sp. nov., Geothrix edaphica sp. nov., Geothrix rubra sp. nov., and Geothrix limicola sp. nov., six novel members of Acidobacteriota isolated from soils.</title>
        <authorList>
            <person name="Itoh H."/>
            <person name="Sugisawa Y."/>
            <person name="Mise K."/>
            <person name="Xu Z."/>
            <person name="Kuniyasu M."/>
            <person name="Ushijima N."/>
            <person name="Kawano K."/>
            <person name="Kobayashi E."/>
            <person name="Shiratori Y."/>
            <person name="Masuda Y."/>
            <person name="Senoo K."/>
        </authorList>
    </citation>
    <scope>NUCLEOTIDE SEQUENCE</scope>
    <source>
        <strain evidence="4">Red802</strain>
    </source>
</reference>
<keyword evidence="2" id="KW-0472">Membrane</keyword>
<dbReference type="Pfam" id="PF13727">
    <property type="entry name" value="CoA_binding_3"/>
    <property type="match status" value="1"/>
</dbReference>
<feature type="domain" description="Polysaccharide biosynthesis protein CapD-like" evidence="3">
    <location>
        <begin position="294"/>
        <end position="578"/>
    </location>
</feature>